<dbReference type="InterPro" id="IPR051332">
    <property type="entry name" value="Fosfomycin_Res_Enzymes"/>
</dbReference>
<dbReference type="CDD" id="cd06587">
    <property type="entry name" value="VOC"/>
    <property type="match status" value="1"/>
</dbReference>
<dbReference type="PANTHER" id="PTHR36113">
    <property type="entry name" value="LYASE, PUTATIVE-RELATED-RELATED"/>
    <property type="match status" value="1"/>
</dbReference>
<accession>A0A7K1TLR2</accession>
<dbReference type="Pfam" id="PF00903">
    <property type="entry name" value="Glyoxalase"/>
    <property type="match status" value="1"/>
</dbReference>
<comment type="caution">
    <text evidence="2">The sequence shown here is derived from an EMBL/GenBank/DDBJ whole genome shotgun (WGS) entry which is preliminary data.</text>
</comment>
<evidence type="ECO:0000313" key="2">
    <source>
        <dbReference type="EMBL" id="MVN79313.1"/>
    </source>
</evidence>
<dbReference type="Proteomes" id="UP000441336">
    <property type="component" value="Unassembled WGS sequence"/>
</dbReference>
<dbReference type="InterPro" id="IPR037523">
    <property type="entry name" value="VOC_core"/>
</dbReference>
<dbReference type="SUPFAM" id="SSF54593">
    <property type="entry name" value="Glyoxalase/Bleomycin resistance protein/Dihydroxybiphenyl dioxygenase"/>
    <property type="match status" value="1"/>
</dbReference>
<dbReference type="Gene3D" id="3.10.180.10">
    <property type="entry name" value="2,3-Dihydroxybiphenyl 1,2-Dioxygenase, domain 1"/>
    <property type="match status" value="1"/>
</dbReference>
<sequence length="120" mass="13415">MNLNHLNLAVSNVVQTQQLFEKYFGLTAFTSTSALAVLADEKGFTLTLSNFKKELAVTYPADFHIGFVQETQAQVDALYQRLTSDGFVIDAPRKFHGSWTFYWREPGGLLIEVLCFTSAG</sequence>
<dbReference type="InterPro" id="IPR029068">
    <property type="entry name" value="Glyas_Bleomycin-R_OHBP_Dase"/>
</dbReference>
<dbReference type="PROSITE" id="PS51819">
    <property type="entry name" value="VOC"/>
    <property type="match status" value="1"/>
</dbReference>
<dbReference type="InterPro" id="IPR004360">
    <property type="entry name" value="Glyas_Fos-R_dOase_dom"/>
</dbReference>
<dbReference type="PANTHER" id="PTHR36113:SF3">
    <property type="entry name" value="SLL5075 PROTEIN"/>
    <property type="match status" value="1"/>
</dbReference>
<name>A0A7K1TLR2_9BACT</name>
<protein>
    <submittedName>
        <fullName evidence="2">VOC family protein</fullName>
    </submittedName>
</protein>
<dbReference type="AlphaFoldDB" id="A0A7K1TLR2"/>
<dbReference type="RefSeq" id="WP_157570090.1">
    <property type="nucleotide sequence ID" value="NZ_WQKZ01000016.1"/>
</dbReference>
<proteinExistence type="predicted"/>
<evidence type="ECO:0000259" key="1">
    <source>
        <dbReference type="PROSITE" id="PS51819"/>
    </source>
</evidence>
<feature type="domain" description="VOC" evidence="1">
    <location>
        <begin position="2"/>
        <end position="116"/>
    </location>
</feature>
<dbReference type="EMBL" id="WQKZ01000016">
    <property type="protein sequence ID" value="MVN79313.1"/>
    <property type="molecule type" value="Genomic_DNA"/>
</dbReference>
<evidence type="ECO:0000313" key="3">
    <source>
        <dbReference type="Proteomes" id="UP000441336"/>
    </source>
</evidence>
<reference evidence="2 3" key="1">
    <citation type="submission" date="2019-12" db="EMBL/GenBank/DDBJ databases">
        <title>Hymenobacter sp. HMF4947 Genome sequencing and assembly.</title>
        <authorList>
            <person name="Kang H."/>
            <person name="Cha I."/>
            <person name="Kim H."/>
            <person name="Joh K."/>
        </authorList>
    </citation>
    <scope>NUCLEOTIDE SEQUENCE [LARGE SCALE GENOMIC DNA]</scope>
    <source>
        <strain evidence="2 3">HMF4947</strain>
    </source>
</reference>
<gene>
    <name evidence="2" type="ORF">GO988_23520</name>
</gene>
<keyword evidence="3" id="KW-1185">Reference proteome</keyword>
<organism evidence="2 3">
    <name type="scientific">Hymenobacter ginkgonis</name>
    <dbReference type="NCBI Taxonomy" id="2682976"/>
    <lineage>
        <taxon>Bacteria</taxon>
        <taxon>Pseudomonadati</taxon>
        <taxon>Bacteroidota</taxon>
        <taxon>Cytophagia</taxon>
        <taxon>Cytophagales</taxon>
        <taxon>Hymenobacteraceae</taxon>
        <taxon>Hymenobacter</taxon>
    </lineage>
</organism>